<dbReference type="InterPro" id="IPR050065">
    <property type="entry name" value="GlmU-like"/>
</dbReference>
<dbReference type="InterPro" id="IPR029044">
    <property type="entry name" value="Nucleotide-diphossugar_trans"/>
</dbReference>
<dbReference type="Proteomes" id="UP000293550">
    <property type="component" value="Unassembled WGS sequence"/>
</dbReference>
<evidence type="ECO:0000313" key="5">
    <source>
        <dbReference type="Proteomes" id="UP000293550"/>
    </source>
</evidence>
<evidence type="ECO:0000259" key="3">
    <source>
        <dbReference type="Pfam" id="PF00483"/>
    </source>
</evidence>
<sequence length="245" mass="27431">MTKSIKQAMILAAGFGKRLRPLTDVTPKPLISIGSTTCLDETINRLHAVGVEKIVVNTHHLAKEIHQHLAEQPKILFSYEPVISETGGGIAKALKHFGDQPFVCINGDIWWQDSPTEPLLTKMADAWDPDTMDVLLAVVPKHQTIGYYGRGDYNKDDRSNLHLAEPENPGDYVYTGIQILSAEVFQKSRVWPHQTIFPVTKIFAEAEHRKRLHGLTHENLWADIGSPQGLEETRQKFGGEKEPAI</sequence>
<dbReference type="OrthoDB" id="9788272at2"/>
<keyword evidence="5" id="KW-1185">Reference proteome</keyword>
<name>A0A4Q7DLC9_9PROT</name>
<dbReference type="GO" id="GO:0016779">
    <property type="term" value="F:nucleotidyltransferase activity"/>
    <property type="evidence" value="ECO:0007669"/>
    <property type="project" value="UniProtKB-KW"/>
</dbReference>
<comment type="caution">
    <text evidence="4">The sequence shown here is derived from an EMBL/GenBank/DDBJ whole genome shotgun (WGS) entry which is preliminary data.</text>
</comment>
<evidence type="ECO:0000256" key="2">
    <source>
        <dbReference type="ARBA" id="ARBA00022695"/>
    </source>
</evidence>
<dbReference type="Gene3D" id="3.90.550.10">
    <property type="entry name" value="Spore Coat Polysaccharide Biosynthesis Protein SpsA, Chain A"/>
    <property type="match status" value="1"/>
</dbReference>
<proteinExistence type="predicted"/>
<keyword evidence="1 4" id="KW-0808">Transferase</keyword>
<dbReference type="CDD" id="cd06422">
    <property type="entry name" value="NTP_transferase_like_1"/>
    <property type="match status" value="1"/>
</dbReference>
<keyword evidence="2" id="KW-0548">Nucleotidyltransferase</keyword>
<dbReference type="PANTHER" id="PTHR43584:SF8">
    <property type="entry name" value="N-ACETYLMURAMATE ALPHA-1-PHOSPHATE URIDYLYLTRANSFERASE"/>
    <property type="match status" value="1"/>
</dbReference>
<dbReference type="Pfam" id="PF00483">
    <property type="entry name" value="NTP_transferase"/>
    <property type="match status" value="1"/>
</dbReference>
<dbReference type="InterPro" id="IPR005835">
    <property type="entry name" value="NTP_transferase_dom"/>
</dbReference>
<dbReference type="RefSeq" id="WP_130153168.1">
    <property type="nucleotide sequence ID" value="NZ_SCFB01000001.1"/>
</dbReference>
<feature type="domain" description="Nucleotidyl transferase" evidence="3">
    <location>
        <begin position="8"/>
        <end position="235"/>
    </location>
</feature>
<evidence type="ECO:0000313" key="4">
    <source>
        <dbReference type="EMBL" id="RZI47055.1"/>
    </source>
</evidence>
<dbReference type="AlphaFoldDB" id="A0A4Q7DLC9"/>
<protein>
    <submittedName>
        <fullName evidence="4">Nucleotidyltransferase family protein</fullName>
    </submittedName>
</protein>
<dbReference type="SUPFAM" id="SSF53448">
    <property type="entry name" value="Nucleotide-diphospho-sugar transferases"/>
    <property type="match status" value="1"/>
</dbReference>
<organism evidence="4 5">
    <name type="scientific">Candidatus Finniella inopinata</name>
    <dbReference type="NCBI Taxonomy" id="1696036"/>
    <lineage>
        <taxon>Bacteria</taxon>
        <taxon>Pseudomonadati</taxon>
        <taxon>Pseudomonadota</taxon>
        <taxon>Alphaproteobacteria</taxon>
        <taxon>Holosporales</taxon>
        <taxon>Candidatus Paracaedibacteraceae</taxon>
        <taxon>Candidatus Finniella</taxon>
    </lineage>
</organism>
<gene>
    <name evidence="4" type="ORF">EQU50_00255</name>
</gene>
<dbReference type="EMBL" id="SCFB01000001">
    <property type="protein sequence ID" value="RZI47055.1"/>
    <property type="molecule type" value="Genomic_DNA"/>
</dbReference>
<evidence type="ECO:0000256" key="1">
    <source>
        <dbReference type="ARBA" id="ARBA00022679"/>
    </source>
</evidence>
<reference evidence="4 5" key="1">
    <citation type="submission" date="2018-10" db="EMBL/GenBank/DDBJ databases">
        <title>An updated phylogeny of the Alphaproteobacteria reveals that the parasitic Rickettsiales and Holosporales have independent origins.</title>
        <authorList>
            <person name="Munoz-Gomez S.A."/>
            <person name="Hess S."/>
            <person name="Burger G."/>
            <person name="Lang B.F."/>
            <person name="Susko E."/>
            <person name="Slamovits C.H."/>
            <person name="Roger A.J."/>
        </authorList>
    </citation>
    <scope>NUCLEOTIDE SEQUENCE [LARGE SCALE GENOMIC DNA]</scope>
    <source>
        <strain evidence="4">HOLO01</strain>
    </source>
</reference>
<dbReference type="PANTHER" id="PTHR43584">
    <property type="entry name" value="NUCLEOTIDYL TRANSFERASE"/>
    <property type="match status" value="1"/>
</dbReference>
<accession>A0A4Q7DLC9</accession>